<reference evidence="1" key="1">
    <citation type="submission" date="2015-05" db="UniProtKB">
        <authorList>
            <consortium name="EnsemblMetazoa"/>
        </authorList>
    </citation>
    <scope>IDENTIFICATION</scope>
</reference>
<accession>T1HM74</accession>
<keyword evidence="2" id="KW-1185">Reference proteome</keyword>
<dbReference type="EnsemblMetazoa" id="RPRC005148-RA">
    <property type="protein sequence ID" value="RPRC005148-PA"/>
    <property type="gene ID" value="RPRC005148"/>
</dbReference>
<dbReference type="EMBL" id="ACPB03013418">
    <property type="status" value="NOT_ANNOTATED_CDS"/>
    <property type="molecule type" value="Genomic_DNA"/>
</dbReference>
<proteinExistence type="predicted"/>
<dbReference type="STRING" id="13249.T1HM74"/>
<dbReference type="HOGENOM" id="CLU_346939_0_0_1"/>
<evidence type="ECO:0000313" key="2">
    <source>
        <dbReference type="Proteomes" id="UP000015103"/>
    </source>
</evidence>
<dbReference type="Proteomes" id="UP000015103">
    <property type="component" value="Unassembled WGS sequence"/>
</dbReference>
<dbReference type="AlphaFoldDB" id="T1HM74"/>
<sequence>MADCNGSLIWQSGQKLDMEASYSYLFTDSRTEVLVKTIVNSTIPTVTSLKAVIEYVQLEYEFNSEMFIQTSPKGIVAASCSGKVDYKDDLSRYLASFFLETPFLTLRKAGISAELSLYLDNKIKGILHLIGSGKKYITTLEASLKQWNESHMNFHISTPFEKYKVLSGKFSFSASRKHLLLDLRSSSILIGGEIVYIYNNISNFDLKLRTQTSFTFVNSVLVDLRVGWNTLVVGLIGSTHFTSFMDVDYSVQIFTPIEGYSKGSAIAKLIYSDRFDFEASVSLAEKKVGLKVQAMIRPLEDFAVPYSPEPAKVQKPVIAANDTNNSSKSGSDFTFESFIEQDLEPNETESDNLLDLTNTPLRLNEAPPGTVYWRGMFQLNTPLYPTVHGVAQINEDAFDYNFIMFLSFPFGQLKMTDDLTYKDFLNVQNYMKVQTTCKCLEELESGFNIKGSFGEYVNSRHETVREILHLNSELEIVGKVYNTSYKGNTEMEYDFFPFNDYYTEGVYNASLLIKTPFKILNHTYFNANLMTENPNYSGNITIEINNNTLSLDGTVEVDEKYLASNIGAKIHLNFFTLPMCRIILHKDFTDVEKKINLGLALPNERGDALVNYGVGGMWQYESPNFMKYVLEIVTPYPAIGKIKGSIEFSNDEGSDTSYLQAYLKYSNRTEIRASSVLNRNALEFTGVWFSGHNITLRGLYQDKSTLVLASHALKFLVRSQLFNDILFNGRLVNSEKEFKNDIQVISIKHRDVHMTLHSYTNNTHIDAGVGIKWDVNRDPSCKFTFLLQTKSSGRLNHDGRCIIEYPGRAVTSTF</sequence>
<evidence type="ECO:0000313" key="1">
    <source>
        <dbReference type="EnsemblMetazoa" id="RPRC005148-PA"/>
    </source>
</evidence>
<organism evidence="1 2">
    <name type="scientific">Rhodnius prolixus</name>
    <name type="common">Triatomid bug</name>
    <dbReference type="NCBI Taxonomy" id="13249"/>
    <lineage>
        <taxon>Eukaryota</taxon>
        <taxon>Metazoa</taxon>
        <taxon>Ecdysozoa</taxon>
        <taxon>Arthropoda</taxon>
        <taxon>Hexapoda</taxon>
        <taxon>Insecta</taxon>
        <taxon>Pterygota</taxon>
        <taxon>Neoptera</taxon>
        <taxon>Paraneoptera</taxon>
        <taxon>Hemiptera</taxon>
        <taxon>Heteroptera</taxon>
        <taxon>Panheteroptera</taxon>
        <taxon>Cimicomorpha</taxon>
        <taxon>Reduviidae</taxon>
        <taxon>Triatominae</taxon>
        <taxon>Rhodnius</taxon>
    </lineage>
</organism>
<dbReference type="EMBL" id="ACPB03013417">
    <property type="status" value="NOT_ANNOTATED_CDS"/>
    <property type="molecule type" value="Genomic_DNA"/>
</dbReference>
<dbReference type="InParanoid" id="T1HM74"/>
<protein>
    <submittedName>
        <fullName evidence="1">Uncharacterized protein</fullName>
    </submittedName>
</protein>
<name>T1HM74_RHOPR</name>
<dbReference type="eggNOG" id="KOG4338">
    <property type="taxonomic scope" value="Eukaryota"/>
</dbReference>
<dbReference type="VEuPathDB" id="VectorBase:RPRC005148"/>